<dbReference type="SUPFAM" id="SSF51161">
    <property type="entry name" value="Trimeric LpxA-like enzymes"/>
    <property type="match status" value="1"/>
</dbReference>
<evidence type="ECO:0000313" key="1">
    <source>
        <dbReference type="EMBL" id="EGH48178.1"/>
    </source>
</evidence>
<reference evidence="1 2" key="1">
    <citation type="journal article" date="2011" name="PLoS Pathog.">
        <title>Dynamic evolution of pathogenicity revealed by sequencing and comparative genomics of 19 Pseudomonas syringae isolates.</title>
        <authorList>
            <person name="Baltrus D.A."/>
            <person name="Nishimura M.T."/>
            <person name="Romanchuk A."/>
            <person name="Chang J.H."/>
            <person name="Mukhtar M.S."/>
            <person name="Cherkis K."/>
            <person name="Roach J."/>
            <person name="Grant S.R."/>
            <person name="Jones C.D."/>
            <person name="Dangl J.L."/>
        </authorList>
    </citation>
    <scope>NUCLEOTIDE SEQUENCE [LARGE SCALE GENOMIC DNA]</scope>
    <source>
        <strain evidence="1 2">1704B</strain>
    </source>
</reference>
<dbReference type="Gene3D" id="2.160.10.10">
    <property type="entry name" value="Hexapeptide repeat proteins"/>
    <property type="match status" value="1"/>
</dbReference>
<feature type="non-terminal residue" evidence="1">
    <location>
        <position position="1"/>
    </location>
</feature>
<keyword evidence="2" id="KW-1185">Reference proteome</keyword>
<accession>F3GM75</accession>
<keyword evidence="1" id="KW-0808">Transferase</keyword>
<dbReference type="EMBL" id="AEAI01002871">
    <property type="protein sequence ID" value="EGH48178.1"/>
    <property type="molecule type" value="Genomic_DNA"/>
</dbReference>
<proteinExistence type="predicted"/>
<dbReference type="GO" id="GO:0016740">
    <property type="term" value="F:transferase activity"/>
    <property type="evidence" value="ECO:0007669"/>
    <property type="project" value="UniProtKB-KW"/>
</dbReference>
<dbReference type="Proteomes" id="UP000004986">
    <property type="component" value="Unassembled WGS sequence"/>
</dbReference>
<gene>
    <name evidence="1" type="ORF">PSYPI_40179</name>
</gene>
<dbReference type="AlphaFoldDB" id="F3GM75"/>
<comment type="caution">
    <text evidence="1">The sequence shown here is derived from an EMBL/GenBank/DDBJ whole genome shotgun (WGS) entry which is preliminary data.</text>
</comment>
<dbReference type="HOGENOM" id="CLU_2054718_0_0_6"/>
<dbReference type="InterPro" id="IPR011004">
    <property type="entry name" value="Trimer_LpxA-like_sf"/>
</dbReference>
<sequence>AAGAMVVRDVAPYSVVGGNPCKFIRWRFDEDIRQLLLQAAWWGLACRRGQVRCTNVVQLGYGHVYRLYPRAPGSASAPGRVSSGLMRLLPASLLQKCHVGLHFISSLMARMIWQNKALA</sequence>
<evidence type="ECO:0000313" key="2">
    <source>
        <dbReference type="Proteomes" id="UP000004986"/>
    </source>
</evidence>
<organism evidence="1 2">
    <name type="scientific">Pseudomonas syringae pv. pisi str. 1704B</name>
    <dbReference type="NCBI Taxonomy" id="629263"/>
    <lineage>
        <taxon>Bacteria</taxon>
        <taxon>Pseudomonadati</taxon>
        <taxon>Pseudomonadota</taxon>
        <taxon>Gammaproteobacteria</taxon>
        <taxon>Pseudomonadales</taxon>
        <taxon>Pseudomonadaceae</taxon>
        <taxon>Pseudomonas</taxon>
        <taxon>Pseudomonas syringae</taxon>
    </lineage>
</organism>
<protein>
    <submittedName>
        <fullName evidence="1">Acetyltransferase</fullName>
    </submittedName>
</protein>
<name>F3GM75_PSESJ</name>